<keyword evidence="3" id="KW-1185">Reference proteome</keyword>
<organism evidence="2 3">
    <name type="scientific">Nocardia yunnanensis</name>
    <dbReference type="NCBI Taxonomy" id="2382165"/>
    <lineage>
        <taxon>Bacteria</taxon>
        <taxon>Bacillati</taxon>
        <taxon>Actinomycetota</taxon>
        <taxon>Actinomycetes</taxon>
        <taxon>Mycobacteriales</taxon>
        <taxon>Nocardiaceae</taxon>
        <taxon>Nocardia</taxon>
    </lineage>
</organism>
<protein>
    <submittedName>
        <fullName evidence="2">Nuclear transport factor 2 family protein</fullName>
    </submittedName>
</protein>
<dbReference type="InterPro" id="IPR037401">
    <property type="entry name" value="SnoaL-like"/>
</dbReference>
<evidence type="ECO:0000259" key="1">
    <source>
        <dbReference type="Pfam" id="PF12680"/>
    </source>
</evidence>
<dbReference type="Proteomes" id="UP000267164">
    <property type="component" value="Chromosome"/>
</dbReference>
<dbReference type="Gene3D" id="3.10.450.50">
    <property type="match status" value="1"/>
</dbReference>
<dbReference type="OrthoDB" id="6657864at2"/>
<dbReference type="PANTHER" id="PTHR41252">
    <property type="entry name" value="BLR2505 PROTEIN"/>
    <property type="match status" value="1"/>
</dbReference>
<dbReference type="SUPFAM" id="SSF54427">
    <property type="entry name" value="NTF2-like"/>
    <property type="match status" value="1"/>
</dbReference>
<reference evidence="2 3" key="1">
    <citation type="submission" date="2018-09" db="EMBL/GenBank/DDBJ databases">
        <title>Nocardia yunnanensis sp. nov., an actinomycete isolated from a soil sample.</title>
        <authorList>
            <person name="Zhang J."/>
        </authorList>
    </citation>
    <scope>NUCLEOTIDE SEQUENCE [LARGE SCALE GENOMIC DNA]</scope>
    <source>
        <strain evidence="2 3">CFHS0054</strain>
    </source>
</reference>
<name>A0A386ZHT0_9NOCA</name>
<evidence type="ECO:0000313" key="2">
    <source>
        <dbReference type="EMBL" id="AYF77046.1"/>
    </source>
</evidence>
<dbReference type="KEGG" id="nyu:D7D52_28190"/>
<sequence length="146" mass="15894">MPGIARSVGGMSTENKELMRGIFEQLAVGNGRALTAAMADECSWTFPGSWSWAATWAPKTAVVQGLLRPLMAQFAEPYRLEADLILADGDRVVVQARGYGTTVSGDRYHQTYCMLFTVADGRITEVVEHCDTALVERVLKLLTPAA</sequence>
<dbReference type="InterPro" id="IPR032710">
    <property type="entry name" value="NTF2-like_dom_sf"/>
</dbReference>
<evidence type="ECO:0000313" key="3">
    <source>
        <dbReference type="Proteomes" id="UP000267164"/>
    </source>
</evidence>
<dbReference type="Pfam" id="PF12680">
    <property type="entry name" value="SnoaL_2"/>
    <property type="match status" value="1"/>
</dbReference>
<accession>A0A386ZHT0</accession>
<dbReference type="EMBL" id="CP032568">
    <property type="protein sequence ID" value="AYF77046.1"/>
    <property type="molecule type" value="Genomic_DNA"/>
</dbReference>
<dbReference type="AlphaFoldDB" id="A0A386ZHT0"/>
<proteinExistence type="predicted"/>
<gene>
    <name evidence="2" type="ORF">D7D52_28190</name>
</gene>
<dbReference type="PANTHER" id="PTHR41252:SF1">
    <property type="entry name" value="BLR2505 PROTEIN"/>
    <property type="match status" value="1"/>
</dbReference>
<feature type="domain" description="SnoaL-like" evidence="1">
    <location>
        <begin position="22"/>
        <end position="126"/>
    </location>
</feature>